<reference evidence="9 10" key="1">
    <citation type="journal article" date="2016" name="Nat. Commun.">
        <title>Ectomycorrhizal ecology is imprinted in the genome of the dominant symbiotic fungus Cenococcum geophilum.</title>
        <authorList>
            <consortium name="DOE Joint Genome Institute"/>
            <person name="Peter M."/>
            <person name="Kohler A."/>
            <person name="Ohm R.A."/>
            <person name="Kuo A."/>
            <person name="Krutzmann J."/>
            <person name="Morin E."/>
            <person name="Arend M."/>
            <person name="Barry K.W."/>
            <person name="Binder M."/>
            <person name="Choi C."/>
            <person name="Clum A."/>
            <person name="Copeland A."/>
            <person name="Grisel N."/>
            <person name="Haridas S."/>
            <person name="Kipfer T."/>
            <person name="LaButti K."/>
            <person name="Lindquist E."/>
            <person name="Lipzen A."/>
            <person name="Maire R."/>
            <person name="Meier B."/>
            <person name="Mihaltcheva S."/>
            <person name="Molinier V."/>
            <person name="Murat C."/>
            <person name="Poggeler S."/>
            <person name="Quandt C.A."/>
            <person name="Sperisen C."/>
            <person name="Tritt A."/>
            <person name="Tisserant E."/>
            <person name="Crous P.W."/>
            <person name="Henrissat B."/>
            <person name="Nehls U."/>
            <person name="Egli S."/>
            <person name="Spatafora J.W."/>
            <person name="Grigoriev I.V."/>
            <person name="Martin F.M."/>
        </authorList>
    </citation>
    <scope>NUCLEOTIDE SEQUENCE [LARGE SCALE GENOMIC DNA]</scope>
    <source>
        <strain evidence="9 10">CBS 459.81</strain>
    </source>
</reference>
<keyword evidence="4 7" id="KW-0812">Transmembrane</keyword>
<name>A0A8E2E9V1_9PEZI</name>
<feature type="transmembrane region" description="Helical" evidence="8">
    <location>
        <begin position="133"/>
        <end position="151"/>
    </location>
</feature>
<sequence>MENSHIERLHTQELELGATEAVQRHVTRHVVEPRPVSQRKLDFEHSRPRWLREMVAEATGVFFYVYPGIASTASFFLNEANPAFGSLFQIGWAYAIGIAFAIITCAPTSGGHFNPAITVCFAFWQGFPWRKVPYYIFAQIFGAFMAGMMLMGQYHEQISAFNAASVAAGKGSVYNGGPASILCTFPGVMQNNLGYLFLIEFFVDSFIGIVIWASLDPANPFVSPTSAPYTIGLAYATMIWGFASISISANLARDLGTRIVAAIFFGSEAFSYKNYSWIAILVNVPATLFATGYYELVMRDSLKKIGTGRAVFEGGEEGLSRHLTKTGVIENGTAGVLRKEDENV</sequence>
<evidence type="ECO:0000313" key="10">
    <source>
        <dbReference type="Proteomes" id="UP000250266"/>
    </source>
</evidence>
<organism evidence="9 10">
    <name type="scientific">Lepidopterella palustris CBS 459.81</name>
    <dbReference type="NCBI Taxonomy" id="1314670"/>
    <lineage>
        <taxon>Eukaryota</taxon>
        <taxon>Fungi</taxon>
        <taxon>Dikarya</taxon>
        <taxon>Ascomycota</taxon>
        <taxon>Pezizomycotina</taxon>
        <taxon>Dothideomycetes</taxon>
        <taxon>Pleosporomycetidae</taxon>
        <taxon>Mytilinidiales</taxon>
        <taxon>Argynnaceae</taxon>
        <taxon>Lepidopterella</taxon>
    </lineage>
</organism>
<dbReference type="PRINTS" id="PR00783">
    <property type="entry name" value="MINTRINSICP"/>
</dbReference>
<evidence type="ECO:0000256" key="4">
    <source>
        <dbReference type="ARBA" id="ARBA00022692"/>
    </source>
</evidence>
<dbReference type="EMBL" id="KV744973">
    <property type="protein sequence ID" value="OCK80116.1"/>
    <property type="molecule type" value="Genomic_DNA"/>
</dbReference>
<protein>
    <submittedName>
        <fullName evidence="9">Aquaporin-like protein</fullName>
    </submittedName>
</protein>
<dbReference type="Pfam" id="PF00230">
    <property type="entry name" value="MIP"/>
    <property type="match status" value="1"/>
</dbReference>
<evidence type="ECO:0000313" key="9">
    <source>
        <dbReference type="EMBL" id="OCK80116.1"/>
    </source>
</evidence>
<dbReference type="GO" id="GO:0015250">
    <property type="term" value="F:water channel activity"/>
    <property type="evidence" value="ECO:0007669"/>
    <property type="project" value="TreeGrafter"/>
</dbReference>
<accession>A0A8E2E9V1</accession>
<feature type="transmembrane region" description="Helical" evidence="8">
    <location>
        <begin position="195"/>
        <end position="215"/>
    </location>
</feature>
<evidence type="ECO:0000256" key="8">
    <source>
        <dbReference type="SAM" id="Phobius"/>
    </source>
</evidence>
<dbReference type="Proteomes" id="UP000250266">
    <property type="component" value="Unassembled WGS sequence"/>
</dbReference>
<keyword evidence="3 7" id="KW-0813">Transport</keyword>
<feature type="transmembrane region" description="Helical" evidence="8">
    <location>
        <begin position="278"/>
        <end position="296"/>
    </location>
</feature>
<evidence type="ECO:0000256" key="7">
    <source>
        <dbReference type="RuleBase" id="RU000477"/>
    </source>
</evidence>
<feature type="transmembrane region" description="Helical" evidence="8">
    <location>
        <begin position="227"/>
        <end position="248"/>
    </location>
</feature>
<comment type="subcellular location">
    <subcellularLocation>
        <location evidence="1">Membrane</location>
        <topology evidence="1">Multi-pass membrane protein</topology>
    </subcellularLocation>
</comment>
<dbReference type="InterPro" id="IPR050363">
    <property type="entry name" value="MIP/Aquaporin"/>
</dbReference>
<comment type="similarity">
    <text evidence="2 7">Belongs to the MIP/aquaporin (TC 1.A.8) family.</text>
</comment>
<keyword evidence="5 8" id="KW-1133">Transmembrane helix</keyword>
<dbReference type="InterPro" id="IPR000425">
    <property type="entry name" value="MIP"/>
</dbReference>
<dbReference type="GO" id="GO:0005886">
    <property type="term" value="C:plasma membrane"/>
    <property type="evidence" value="ECO:0007669"/>
    <property type="project" value="TreeGrafter"/>
</dbReference>
<dbReference type="SUPFAM" id="SSF81338">
    <property type="entry name" value="Aquaporin-like"/>
    <property type="match status" value="1"/>
</dbReference>
<feature type="transmembrane region" description="Helical" evidence="8">
    <location>
        <begin position="83"/>
        <end position="103"/>
    </location>
</feature>
<feature type="transmembrane region" description="Helical" evidence="8">
    <location>
        <begin position="55"/>
        <end position="77"/>
    </location>
</feature>
<dbReference type="GO" id="GO:0015254">
    <property type="term" value="F:glycerol channel activity"/>
    <property type="evidence" value="ECO:0007669"/>
    <property type="project" value="TreeGrafter"/>
</dbReference>
<keyword evidence="10" id="KW-1185">Reference proteome</keyword>
<evidence type="ECO:0000256" key="5">
    <source>
        <dbReference type="ARBA" id="ARBA00022989"/>
    </source>
</evidence>
<evidence type="ECO:0000256" key="3">
    <source>
        <dbReference type="ARBA" id="ARBA00022448"/>
    </source>
</evidence>
<evidence type="ECO:0000256" key="6">
    <source>
        <dbReference type="ARBA" id="ARBA00023136"/>
    </source>
</evidence>
<keyword evidence="6 8" id="KW-0472">Membrane</keyword>
<proteinExistence type="inferred from homology"/>
<dbReference type="InterPro" id="IPR023271">
    <property type="entry name" value="Aquaporin-like"/>
</dbReference>
<dbReference type="PANTHER" id="PTHR43829:SF14">
    <property type="entry name" value="AQUAPORIN 3"/>
    <property type="match status" value="1"/>
</dbReference>
<evidence type="ECO:0000256" key="1">
    <source>
        <dbReference type="ARBA" id="ARBA00004141"/>
    </source>
</evidence>
<dbReference type="AlphaFoldDB" id="A0A8E2E9V1"/>
<dbReference type="Gene3D" id="1.20.1080.10">
    <property type="entry name" value="Glycerol uptake facilitator protein"/>
    <property type="match status" value="1"/>
</dbReference>
<evidence type="ECO:0000256" key="2">
    <source>
        <dbReference type="ARBA" id="ARBA00006175"/>
    </source>
</evidence>
<gene>
    <name evidence="9" type="ORF">K432DRAFT_51136</name>
</gene>
<dbReference type="PANTHER" id="PTHR43829">
    <property type="entry name" value="AQUAPORIN OR AQUAGLYCEROPORIN RELATED"/>
    <property type="match status" value="1"/>
</dbReference>
<dbReference type="OrthoDB" id="3222at2759"/>